<accession>A0A7J6W3T3</accession>
<proteinExistence type="predicted"/>
<gene>
    <name evidence="1" type="ORF">FRX31_018379</name>
</gene>
<name>A0A7J6W3T3_THATH</name>
<organism evidence="1 2">
    <name type="scientific">Thalictrum thalictroides</name>
    <name type="common">Rue-anemone</name>
    <name type="synonym">Anemone thalictroides</name>
    <dbReference type="NCBI Taxonomy" id="46969"/>
    <lineage>
        <taxon>Eukaryota</taxon>
        <taxon>Viridiplantae</taxon>
        <taxon>Streptophyta</taxon>
        <taxon>Embryophyta</taxon>
        <taxon>Tracheophyta</taxon>
        <taxon>Spermatophyta</taxon>
        <taxon>Magnoliopsida</taxon>
        <taxon>Ranunculales</taxon>
        <taxon>Ranunculaceae</taxon>
        <taxon>Thalictroideae</taxon>
        <taxon>Thalictrum</taxon>
    </lineage>
</organism>
<evidence type="ECO:0000313" key="1">
    <source>
        <dbReference type="EMBL" id="KAF5192034.1"/>
    </source>
</evidence>
<sequence length="123" mass="13355">MGESIDGACNGGGVMGSYGIHSRKGLNDSNGTLMAMIQSTQIQFGSIGQQGKNTWAEVLGKKPSSKGLQYIPPTLVNGKPVIHVELKQFEHLQSKFENIVVGSFIGKRPGYNYVKEVVSKDWK</sequence>
<protein>
    <submittedName>
        <fullName evidence="1">Uncharacterized protein</fullName>
    </submittedName>
</protein>
<dbReference type="Proteomes" id="UP000554482">
    <property type="component" value="Unassembled WGS sequence"/>
</dbReference>
<evidence type="ECO:0000313" key="2">
    <source>
        <dbReference type="Proteomes" id="UP000554482"/>
    </source>
</evidence>
<feature type="non-terminal residue" evidence="1">
    <location>
        <position position="123"/>
    </location>
</feature>
<dbReference type="OrthoDB" id="10693436at2759"/>
<reference evidence="1 2" key="1">
    <citation type="submission" date="2020-06" db="EMBL/GenBank/DDBJ databases">
        <title>Transcriptomic and genomic resources for Thalictrum thalictroides and T. hernandezii: Facilitating candidate gene discovery in an emerging model plant lineage.</title>
        <authorList>
            <person name="Arias T."/>
            <person name="Riano-Pachon D.M."/>
            <person name="Di Stilio V.S."/>
        </authorList>
    </citation>
    <scope>NUCLEOTIDE SEQUENCE [LARGE SCALE GENOMIC DNA]</scope>
    <source>
        <strain evidence="2">cv. WT478/WT964</strain>
        <tissue evidence="1">Leaves</tissue>
    </source>
</reference>
<dbReference type="AlphaFoldDB" id="A0A7J6W3T3"/>
<keyword evidence="2" id="KW-1185">Reference proteome</keyword>
<dbReference type="EMBL" id="JABWDY010021976">
    <property type="protein sequence ID" value="KAF5192034.1"/>
    <property type="molecule type" value="Genomic_DNA"/>
</dbReference>
<comment type="caution">
    <text evidence="1">The sequence shown here is derived from an EMBL/GenBank/DDBJ whole genome shotgun (WGS) entry which is preliminary data.</text>
</comment>